<evidence type="ECO:0000256" key="6">
    <source>
        <dbReference type="ARBA" id="ARBA00023242"/>
    </source>
</evidence>
<comment type="similarity">
    <text evidence="2">Belongs to the crooked-neck family.</text>
</comment>
<evidence type="ECO:0000313" key="8">
    <source>
        <dbReference type="Proteomes" id="UP001279734"/>
    </source>
</evidence>
<dbReference type="GO" id="GO:0000974">
    <property type="term" value="C:Prp19 complex"/>
    <property type="evidence" value="ECO:0007669"/>
    <property type="project" value="TreeGrafter"/>
</dbReference>
<evidence type="ECO:0000256" key="2">
    <source>
        <dbReference type="ARBA" id="ARBA00008644"/>
    </source>
</evidence>
<keyword evidence="4" id="KW-0677">Repeat</keyword>
<dbReference type="GO" id="GO:0071011">
    <property type="term" value="C:precatalytic spliceosome"/>
    <property type="evidence" value="ECO:0007669"/>
    <property type="project" value="TreeGrafter"/>
</dbReference>
<evidence type="ECO:0000256" key="4">
    <source>
        <dbReference type="ARBA" id="ARBA00022737"/>
    </source>
</evidence>
<comment type="caution">
    <text evidence="7">The sequence shown here is derived from an EMBL/GenBank/DDBJ whole genome shotgun (WGS) entry which is preliminary data.</text>
</comment>
<dbReference type="Gene3D" id="1.25.40.10">
    <property type="entry name" value="Tetratricopeptide repeat domain"/>
    <property type="match status" value="1"/>
</dbReference>
<sequence length="135" mass="15475">MCHSMKEKSQALHFAVSHELVHAGSVLTGHFGIRQLNLKGARQIWGNAIGKAPKDEIFKKYIETKLQLGNIDRCRKLYEKHLECCPTFFGYAGTAMEGMRSTLIIYSERKCRLQNLKILEAAYKWKKQESAVDED</sequence>
<dbReference type="EMBL" id="BSYO01000009">
    <property type="protein sequence ID" value="GMH09154.1"/>
    <property type="molecule type" value="Genomic_DNA"/>
</dbReference>
<dbReference type="Proteomes" id="UP001279734">
    <property type="component" value="Unassembled WGS sequence"/>
</dbReference>
<name>A0AAD3SEF9_NEPGR</name>
<dbReference type="GO" id="GO:0000245">
    <property type="term" value="P:spliceosomal complex assembly"/>
    <property type="evidence" value="ECO:0007669"/>
    <property type="project" value="TreeGrafter"/>
</dbReference>
<dbReference type="PANTHER" id="PTHR11246">
    <property type="entry name" value="PRE-MRNA SPLICING FACTOR"/>
    <property type="match status" value="1"/>
</dbReference>
<proteinExistence type="inferred from homology"/>
<dbReference type="InterPro" id="IPR045075">
    <property type="entry name" value="Syf1-like"/>
</dbReference>
<dbReference type="InterPro" id="IPR011990">
    <property type="entry name" value="TPR-like_helical_dom_sf"/>
</dbReference>
<dbReference type="AlphaFoldDB" id="A0AAD3SEF9"/>
<comment type="subcellular location">
    <subcellularLocation>
        <location evidence="1">Nucleus</location>
    </subcellularLocation>
</comment>
<dbReference type="GO" id="GO:0071014">
    <property type="term" value="C:post-mRNA release spliceosomal complex"/>
    <property type="evidence" value="ECO:0007669"/>
    <property type="project" value="TreeGrafter"/>
</dbReference>
<dbReference type="PANTHER" id="PTHR11246:SF3">
    <property type="entry name" value="CROOKED NECK-LIKE PROTEIN 1"/>
    <property type="match status" value="1"/>
</dbReference>
<keyword evidence="5" id="KW-0508">mRNA splicing</keyword>
<keyword evidence="6" id="KW-0539">Nucleus</keyword>
<evidence type="ECO:0000313" key="7">
    <source>
        <dbReference type="EMBL" id="GMH09154.1"/>
    </source>
</evidence>
<reference evidence="7" key="1">
    <citation type="submission" date="2023-05" db="EMBL/GenBank/DDBJ databases">
        <title>Nepenthes gracilis genome sequencing.</title>
        <authorList>
            <person name="Fukushima K."/>
        </authorList>
    </citation>
    <scope>NUCLEOTIDE SEQUENCE</scope>
    <source>
        <strain evidence="7">SING2019-196</strain>
    </source>
</reference>
<organism evidence="7 8">
    <name type="scientific">Nepenthes gracilis</name>
    <name type="common">Slender pitcher plant</name>
    <dbReference type="NCBI Taxonomy" id="150966"/>
    <lineage>
        <taxon>Eukaryota</taxon>
        <taxon>Viridiplantae</taxon>
        <taxon>Streptophyta</taxon>
        <taxon>Embryophyta</taxon>
        <taxon>Tracheophyta</taxon>
        <taxon>Spermatophyta</taxon>
        <taxon>Magnoliopsida</taxon>
        <taxon>eudicotyledons</taxon>
        <taxon>Gunneridae</taxon>
        <taxon>Pentapetalae</taxon>
        <taxon>Caryophyllales</taxon>
        <taxon>Nepenthaceae</taxon>
        <taxon>Nepenthes</taxon>
    </lineage>
</organism>
<protein>
    <submittedName>
        <fullName evidence="7">Uncharacterized protein</fullName>
    </submittedName>
</protein>
<dbReference type="SUPFAM" id="SSF48452">
    <property type="entry name" value="TPR-like"/>
    <property type="match status" value="1"/>
</dbReference>
<evidence type="ECO:0000256" key="5">
    <source>
        <dbReference type="ARBA" id="ARBA00023187"/>
    </source>
</evidence>
<accession>A0AAD3SEF9</accession>
<keyword evidence="3" id="KW-0507">mRNA processing</keyword>
<dbReference type="GO" id="GO:0071007">
    <property type="term" value="C:U2-type catalytic step 2 spliceosome"/>
    <property type="evidence" value="ECO:0007669"/>
    <property type="project" value="TreeGrafter"/>
</dbReference>
<gene>
    <name evidence="7" type="ORF">Nepgr_010994</name>
</gene>
<evidence type="ECO:0000256" key="1">
    <source>
        <dbReference type="ARBA" id="ARBA00004123"/>
    </source>
</evidence>
<keyword evidence="8" id="KW-1185">Reference proteome</keyword>
<evidence type="ECO:0000256" key="3">
    <source>
        <dbReference type="ARBA" id="ARBA00022664"/>
    </source>
</evidence>